<dbReference type="Pfam" id="PF01590">
    <property type="entry name" value="GAF"/>
    <property type="match status" value="1"/>
</dbReference>
<feature type="coiled-coil region" evidence="11">
    <location>
        <begin position="162"/>
        <end position="189"/>
    </location>
</feature>
<dbReference type="InterPro" id="IPR036097">
    <property type="entry name" value="HisK_dim/P_sf"/>
</dbReference>
<feature type="domain" description="PAS" evidence="16">
    <location>
        <begin position="442"/>
        <end position="512"/>
    </location>
</feature>
<evidence type="ECO:0000256" key="7">
    <source>
        <dbReference type="ARBA" id="ARBA00023012"/>
    </source>
</evidence>
<evidence type="ECO:0000256" key="4">
    <source>
        <dbReference type="ARBA" id="ARBA00022553"/>
    </source>
</evidence>
<dbReference type="FunFam" id="1.10.287.130:FF:000001">
    <property type="entry name" value="Two-component sensor histidine kinase"/>
    <property type="match status" value="1"/>
</dbReference>
<evidence type="ECO:0000259" key="15">
    <source>
        <dbReference type="PROSITE" id="PS50110"/>
    </source>
</evidence>
<comment type="similarity">
    <text evidence="2">In the N-terminal section; belongs to the phytochrome family.</text>
</comment>
<evidence type="ECO:0000256" key="2">
    <source>
        <dbReference type="ARBA" id="ARBA00006402"/>
    </source>
</evidence>
<dbReference type="InterPro" id="IPR035965">
    <property type="entry name" value="PAS-like_dom_sf"/>
</dbReference>
<evidence type="ECO:0000256" key="1">
    <source>
        <dbReference type="ARBA" id="ARBA00000085"/>
    </source>
</evidence>
<keyword evidence="11" id="KW-0175">Coiled coil</keyword>
<dbReference type="Gene3D" id="3.30.450.40">
    <property type="match status" value="1"/>
</dbReference>
<dbReference type="Pfam" id="PF00072">
    <property type="entry name" value="Response_reg"/>
    <property type="match status" value="1"/>
</dbReference>
<dbReference type="InterPro" id="IPR001789">
    <property type="entry name" value="Sig_transdc_resp-reg_receiver"/>
</dbReference>
<proteinExistence type="inferred from homology"/>
<dbReference type="InterPro" id="IPR003661">
    <property type="entry name" value="HisK_dim/P_dom"/>
</dbReference>
<dbReference type="CDD" id="cd00130">
    <property type="entry name" value="PAS"/>
    <property type="match status" value="6"/>
</dbReference>
<dbReference type="InterPro" id="IPR004358">
    <property type="entry name" value="Sig_transdc_His_kin-like_C"/>
</dbReference>
<evidence type="ECO:0000256" key="9">
    <source>
        <dbReference type="ARBA" id="ARBA00055745"/>
    </source>
</evidence>
<dbReference type="PROSITE" id="PS50109">
    <property type="entry name" value="HIS_KIN"/>
    <property type="match status" value="1"/>
</dbReference>
<dbReference type="InterPro" id="IPR005467">
    <property type="entry name" value="His_kinase_dom"/>
</dbReference>
<keyword evidence="4 10" id="KW-0597">Phosphoprotein</keyword>
<feature type="domain" description="PAS" evidence="16">
    <location>
        <begin position="610"/>
        <end position="680"/>
    </location>
</feature>
<feature type="domain" description="PAC" evidence="17">
    <location>
        <begin position="515"/>
        <end position="567"/>
    </location>
</feature>
<dbReference type="EMBL" id="RSCJ01000014">
    <property type="protein sequence ID" value="RUR78782.1"/>
    <property type="molecule type" value="Genomic_DNA"/>
</dbReference>
<evidence type="ECO:0000313" key="19">
    <source>
        <dbReference type="Proteomes" id="UP000268857"/>
    </source>
</evidence>
<keyword evidence="7" id="KW-0902">Two-component regulatory system</keyword>
<evidence type="ECO:0000256" key="5">
    <source>
        <dbReference type="ARBA" id="ARBA00022679"/>
    </source>
</evidence>
<dbReference type="PROSITE" id="PS50113">
    <property type="entry name" value="PAC"/>
    <property type="match status" value="6"/>
</dbReference>
<feature type="domain" description="PAS" evidence="16">
    <location>
        <begin position="186"/>
        <end position="228"/>
    </location>
</feature>
<dbReference type="STRING" id="211165.GCA_000317285_02224"/>
<dbReference type="SUPFAM" id="SSF55785">
    <property type="entry name" value="PYP-like sensor domain (PAS domain)"/>
    <property type="match status" value="8"/>
</dbReference>
<dbReference type="PANTHER" id="PTHR43304:SF1">
    <property type="entry name" value="PAC DOMAIN-CONTAINING PROTEIN"/>
    <property type="match status" value="1"/>
</dbReference>
<gene>
    <name evidence="18" type="ORF">PCC6912_35470</name>
</gene>
<dbReference type="InterPro" id="IPR000014">
    <property type="entry name" value="PAS"/>
</dbReference>
<keyword evidence="6" id="KW-0418">Kinase</keyword>
<dbReference type="CDD" id="cd00082">
    <property type="entry name" value="HisKA"/>
    <property type="match status" value="1"/>
</dbReference>
<dbReference type="InterPro" id="IPR029016">
    <property type="entry name" value="GAF-like_dom_sf"/>
</dbReference>
<dbReference type="InterPro" id="IPR052162">
    <property type="entry name" value="Sensor_kinase/Photoreceptor"/>
</dbReference>
<protein>
    <recommendedName>
        <fullName evidence="3">histidine kinase</fullName>
        <ecNumber evidence="3">2.7.13.3</ecNumber>
    </recommendedName>
</protein>
<reference evidence="18 19" key="1">
    <citation type="journal article" date="2019" name="Genome Biol. Evol.">
        <title>Day and night: Metabolic profiles and evolutionary relationships of six axenic non-marine cyanobacteria.</title>
        <authorList>
            <person name="Will S.E."/>
            <person name="Henke P."/>
            <person name="Boedeker C."/>
            <person name="Huang S."/>
            <person name="Brinkmann H."/>
            <person name="Rohde M."/>
            <person name="Jarek M."/>
            <person name="Friedl T."/>
            <person name="Seufert S."/>
            <person name="Schumacher M."/>
            <person name="Overmann J."/>
            <person name="Neumann-Schaal M."/>
            <person name="Petersen J."/>
        </authorList>
    </citation>
    <scope>NUCLEOTIDE SEQUENCE [LARGE SCALE GENOMIC DNA]</scope>
    <source>
        <strain evidence="18 19">PCC 6912</strain>
    </source>
</reference>
<sequence length="1662" mass="190056">MSDLGMPPDREKVGMGFDREEVSTNLQPQEALCARSESTKPKENILVVDDNPDDLDFLIQILSKHGYQVQLVPSGKLALIAVESTLPDLILLDIMMPEMDGFEVCSQLKASAQTKDIPIIFLSVLHKTFDKVKAFSLGAADYITKPFQPEEVLARVENQLRIQRLTKQLVEEIKERNIAQEQLKNKEKHYRRLFEGSVDGIVLTDMQGRIIDCNASYQKMLGYSPEELKLLSFWDLTPIQWHCWEAEIVEQQIIERGYSDTYEKEYIRKDGTIFPVELTVYCQKNDCGQPEIMWANVRDISDASRQAATRLRKQAQQALEQSIIKNRALLDAIPDMVFRCHVDGTYLEFKPAKDLKPFVPPSKFLGKKIQKILPDQVAQKILQAQQQAILLGETQILEYQLPIDGRLHDYEVRIVACGSHENILFVRDITERKLTEAALAKSEQKYRNLVETSQNIIMSCDRQGAITFVNQAVKQIYGYDPKEMIGHPFTDFLPPEIAAKDLEVFQQLLNGTPVNLYETTHRAKDGRLIHLLFNAIALFDEQGQVIGTTGTASDITARKQTEEELQQAYKKLEEYNAELQATNQELQCMLEELQFFELERQQQYHQLIIEQKRYEDLFNFAPDGYLTTDATGIIQEANHAIAAYLSVDLKFLAGKPLANFISEGDRRAFRTQLNQLLSLQQKQTWELKLQPINGEPFAVEMTVAPVCGSSNQLISLRWLIRDITERKQAEAALRESEERFRQIAENIHQFFFVLSADSGEYLYLSPAYEKIWGQSCESLYQNPKSWLEFVHPDDRQLVLHSLYQKNEGKRVQREYRIIRDDGTTRWIFAEVFPILAQSGELLRYVGLAEDITERKSTEESLRESEHFLRSIYEGIEAAVFIVDVLEDGRFRYVGINPANERMSGLLSTEIAGRTPEQVLSPEDAQAVIDRYRTCVAARKPITYEESLVIQGKETWWITNLAPLQSEDGQIYRLIGTSFNITVRKQLEHFLRSQAQQERLLGTITQHIRQSLNLEEILATTVIEVQQTLQADRALIFQLNQDGSGQIIQEAVIPDYPVTNQMRWLDECFPDECYEYYCQGNARIVPDVAKDDWGACLVEFMQEVGVKSKVVAPIVQSFEGSSNKVWGLLIVHACSHYRQWQASEVEFLQQLCNQLAIAIHQANLYHQLQIELVERKHTEKALQAAQESLTIAIEAAQMGTWHLDITKDFASKRSLRHDQIFGYDTLQSEWGQKIARRHVVEEDREIFDAAFVRAMETGKLDFEVRIQWPDGSIHWMAARGRFYFDDNGKPVYGGGVNFDITDRKQTELALRESEERFRRAFDDAAIGMAMVAIDGSFITVNRSLCEILGYSEAEFLALTFQDITHADDLHKALDYRQRLLVGETRTYQTQKRYIHKLGHEVWILLSSSLVRERDGKPLYFINQYQDISDRQQISRMKNEFISIVSHELRTPLTAIRGSLGILETGVLKDEPQQAKELLQIALKNSNRLMRLVNDILDLERLESGKVRLIMQECEIGDLIKQATETVQAIADEANITLCATFPKIQIWAAPDAITQTLINLLGNAIKFSPVGSSVWLSAELFPDHVLFFVRDNGRGIPSDKLKTIFGRFQQVDASDSRQKGGTGLGLAICKTIIRQHGGKIWVESVLGEGSTFYFTLPFAQPDT</sequence>
<evidence type="ECO:0000256" key="11">
    <source>
        <dbReference type="SAM" id="Coils"/>
    </source>
</evidence>
<dbReference type="Gene3D" id="3.40.50.2300">
    <property type="match status" value="1"/>
</dbReference>
<dbReference type="GO" id="GO:0000155">
    <property type="term" value="F:phosphorelay sensor kinase activity"/>
    <property type="evidence" value="ECO:0007669"/>
    <property type="project" value="InterPro"/>
</dbReference>
<feature type="domain" description="PAS" evidence="16">
    <location>
        <begin position="864"/>
        <end position="938"/>
    </location>
</feature>
<dbReference type="SMART" id="SM00387">
    <property type="entry name" value="HATPase_c"/>
    <property type="match status" value="1"/>
</dbReference>
<evidence type="ECO:0000259" key="13">
    <source>
        <dbReference type="PROSITE" id="PS50046"/>
    </source>
</evidence>
<organism evidence="18 19">
    <name type="scientific">Chlorogloeopsis fritschii PCC 6912</name>
    <dbReference type="NCBI Taxonomy" id="211165"/>
    <lineage>
        <taxon>Bacteria</taxon>
        <taxon>Bacillati</taxon>
        <taxon>Cyanobacteriota</taxon>
        <taxon>Cyanophyceae</taxon>
        <taxon>Nostocales</taxon>
        <taxon>Chlorogloeopsidaceae</taxon>
        <taxon>Chlorogloeopsis</taxon>
    </lineage>
</organism>
<feature type="domain" description="PAC" evidence="17">
    <location>
        <begin position="1386"/>
        <end position="1438"/>
    </location>
</feature>
<dbReference type="Proteomes" id="UP000268857">
    <property type="component" value="Unassembled WGS sequence"/>
</dbReference>
<comment type="caution">
    <text evidence="18">The sequence shown here is derived from an EMBL/GenBank/DDBJ whole genome shotgun (WGS) entry which is preliminary data.</text>
</comment>
<evidence type="ECO:0000256" key="10">
    <source>
        <dbReference type="PROSITE-ProRule" id="PRU00169"/>
    </source>
</evidence>
<keyword evidence="19" id="KW-1185">Reference proteome</keyword>
<dbReference type="SMART" id="SM00065">
    <property type="entry name" value="GAF"/>
    <property type="match status" value="1"/>
</dbReference>
<dbReference type="EC" id="2.7.13.3" evidence="3"/>
<dbReference type="PRINTS" id="PR00344">
    <property type="entry name" value="BCTRLSENSOR"/>
</dbReference>
<feature type="domain" description="PAC" evidence="17">
    <location>
        <begin position="811"/>
        <end position="863"/>
    </location>
</feature>
<evidence type="ECO:0000259" key="17">
    <source>
        <dbReference type="PROSITE" id="PS50113"/>
    </source>
</evidence>
<feature type="domain" description="PAC" evidence="17">
    <location>
        <begin position="683"/>
        <end position="735"/>
    </location>
</feature>
<dbReference type="CDD" id="cd16922">
    <property type="entry name" value="HATPase_EvgS-ArcB-TorS-like"/>
    <property type="match status" value="1"/>
</dbReference>
<dbReference type="Gene3D" id="1.10.287.130">
    <property type="match status" value="1"/>
</dbReference>
<keyword evidence="8" id="KW-0472">Membrane</keyword>
<dbReference type="FunFam" id="3.30.565.10:FF:000006">
    <property type="entry name" value="Sensor histidine kinase WalK"/>
    <property type="match status" value="1"/>
</dbReference>
<feature type="coiled-coil region" evidence="11">
    <location>
        <begin position="558"/>
        <end position="599"/>
    </location>
</feature>
<dbReference type="Gene3D" id="2.10.70.100">
    <property type="match status" value="1"/>
</dbReference>
<dbReference type="PANTHER" id="PTHR43304">
    <property type="entry name" value="PHYTOCHROME-LIKE PROTEIN CPH1"/>
    <property type="match status" value="1"/>
</dbReference>
<feature type="domain" description="PAS" evidence="16">
    <location>
        <begin position="1312"/>
        <end position="1382"/>
    </location>
</feature>
<evidence type="ECO:0000256" key="6">
    <source>
        <dbReference type="ARBA" id="ARBA00022777"/>
    </source>
</evidence>
<name>A0A433NAC0_CHLFR</name>
<dbReference type="SUPFAM" id="SSF52172">
    <property type="entry name" value="CheY-like"/>
    <property type="match status" value="1"/>
</dbReference>
<keyword evidence="5" id="KW-0808">Transferase</keyword>
<feature type="modified residue" description="4-aspartylphosphate" evidence="10">
    <location>
        <position position="93"/>
    </location>
</feature>
<dbReference type="SUPFAM" id="SSF47384">
    <property type="entry name" value="Homodimeric domain of signal transducing histidine kinase"/>
    <property type="match status" value="1"/>
</dbReference>
<feature type="domain" description="Histidine kinase" evidence="14">
    <location>
        <begin position="1442"/>
        <end position="1659"/>
    </location>
</feature>
<dbReference type="Gene3D" id="3.30.565.10">
    <property type="entry name" value="Histidine kinase-like ATPase, C-terminal domain"/>
    <property type="match status" value="1"/>
</dbReference>
<comment type="catalytic activity">
    <reaction evidence="1">
        <text>ATP + protein L-histidine = ADP + protein N-phospho-L-histidine.</text>
        <dbReference type="EC" id="2.7.13.3"/>
    </reaction>
</comment>
<dbReference type="Gene3D" id="3.30.450.20">
    <property type="entry name" value="PAS domain"/>
    <property type="match status" value="8"/>
</dbReference>
<dbReference type="InterPro" id="IPR003018">
    <property type="entry name" value="GAF"/>
</dbReference>
<dbReference type="PROSITE" id="PS50046">
    <property type="entry name" value="PHYTOCHROME_2"/>
    <property type="match status" value="1"/>
</dbReference>
<dbReference type="SMART" id="SM00091">
    <property type="entry name" value="PAS"/>
    <property type="match status" value="8"/>
</dbReference>
<dbReference type="PROSITE" id="PS50110">
    <property type="entry name" value="RESPONSE_REGULATORY"/>
    <property type="match status" value="1"/>
</dbReference>
<dbReference type="Pfam" id="PF08448">
    <property type="entry name" value="PAS_4"/>
    <property type="match status" value="4"/>
</dbReference>
<dbReference type="Pfam" id="PF13426">
    <property type="entry name" value="PAS_9"/>
    <property type="match status" value="1"/>
</dbReference>
<dbReference type="InterPro" id="IPR016132">
    <property type="entry name" value="Phyto_chromo_attachment"/>
</dbReference>
<comment type="function">
    <text evidence="9">Photoreceptor which exists in two forms that are reversibly interconvertible by light: the R form that absorbs maximally in the red region of the spectrum and the FR form that absorbs maximally in the far-red region.</text>
</comment>
<dbReference type="CDD" id="cd19920">
    <property type="entry name" value="REC_PA4781-like"/>
    <property type="match status" value="1"/>
</dbReference>
<dbReference type="SMART" id="SM00086">
    <property type="entry name" value="PAC"/>
    <property type="match status" value="7"/>
</dbReference>
<dbReference type="SMART" id="SM00388">
    <property type="entry name" value="HisKA"/>
    <property type="match status" value="1"/>
</dbReference>
<evidence type="ECO:0000259" key="16">
    <source>
        <dbReference type="PROSITE" id="PS50112"/>
    </source>
</evidence>
<dbReference type="NCBIfam" id="TIGR00229">
    <property type="entry name" value="sensory_box"/>
    <property type="match status" value="7"/>
</dbReference>
<dbReference type="Pfam" id="PF00512">
    <property type="entry name" value="HisKA"/>
    <property type="match status" value="1"/>
</dbReference>
<evidence type="ECO:0000259" key="14">
    <source>
        <dbReference type="PROSITE" id="PS50109"/>
    </source>
</evidence>
<dbReference type="InterPro" id="IPR036890">
    <property type="entry name" value="HATPase_C_sf"/>
</dbReference>
<feature type="region of interest" description="Disordered" evidence="12">
    <location>
        <begin position="1"/>
        <end position="22"/>
    </location>
</feature>
<feature type="domain" description="Response regulatory" evidence="15">
    <location>
        <begin position="44"/>
        <end position="160"/>
    </location>
</feature>
<feature type="domain" description="Phytochrome chromophore attachment site" evidence="13">
    <location>
        <begin position="1012"/>
        <end position="1153"/>
    </location>
</feature>
<dbReference type="InterPro" id="IPR013656">
    <property type="entry name" value="PAS_4"/>
</dbReference>
<feature type="domain" description="PAS" evidence="16">
    <location>
        <begin position="736"/>
        <end position="809"/>
    </location>
</feature>
<evidence type="ECO:0000313" key="18">
    <source>
        <dbReference type="EMBL" id="RUR78782.1"/>
    </source>
</evidence>
<dbReference type="InterPro" id="IPR011006">
    <property type="entry name" value="CheY-like_superfamily"/>
</dbReference>
<dbReference type="PROSITE" id="PS50112">
    <property type="entry name" value="PAS"/>
    <property type="match status" value="6"/>
</dbReference>
<evidence type="ECO:0000256" key="8">
    <source>
        <dbReference type="ARBA" id="ARBA00023136"/>
    </source>
</evidence>
<dbReference type="InterPro" id="IPR013655">
    <property type="entry name" value="PAS_fold_3"/>
</dbReference>
<feature type="domain" description="PAC" evidence="17">
    <location>
        <begin position="941"/>
        <end position="992"/>
    </location>
</feature>
<dbReference type="SUPFAM" id="SSF55781">
    <property type="entry name" value="GAF domain-like"/>
    <property type="match status" value="1"/>
</dbReference>
<evidence type="ECO:0000256" key="3">
    <source>
        <dbReference type="ARBA" id="ARBA00012438"/>
    </source>
</evidence>
<feature type="compositionally biased region" description="Basic and acidic residues" evidence="12">
    <location>
        <begin position="8"/>
        <end position="22"/>
    </location>
</feature>
<dbReference type="SMART" id="SM00448">
    <property type="entry name" value="REC"/>
    <property type="match status" value="1"/>
</dbReference>
<evidence type="ECO:0000256" key="12">
    <source>
        <dbReference type="SAM" id="MobiDB-lite"/>
    </source>
</evidence>
<dbReference type="Pfam" id="PF02518">
    <property type="entry name" value="HATPase_c"/>
    <property type="match status" value="1"/>
</dbReference>
<dbReference type="InterPro" id="IPR003594">
    <property type="entry name" value="HATPase_dom"/>
</dbReference>
<dbReference type="Pfam" id="PF08447">
    <property type="entry name" value="PAS_3"/>
    <property type="match status" value="3"/>
</dbReference>
<accession>A0A433NAC0</accession>
<dbReference type="InterPro" id="IPR000700">
    <property type="entry name" value="PAS-assoc_C"/>
</dbReference>
<feature type="domain" description="PAC" evidence="17">
    <location>
        <begin position="1259"/>
        <end position="1311"/>
    </location>
</feature>
<dbReference type="InterPro" id="IPR001610">
    <property type="entry name" value="PAC"/>
</dbReference>
<dbReference type="SUPFAM" id="SSF55874">
    <property type="entry name" value="ATPase domain of HSP90 chaperone/DNA topoisomerase II/histidine kinase"/>
    <property type="match status" value="1"/>
</dbReference>